<evidence type="ECO:0000313" key="4">
    <source>
        <dbReference type="Proteomes" id="UP001255246"/>
    </source>
</evidence>
<name>A0ABU3A809_9FLAO</name>
<reference evidence="3 4" key="1">
    <citation type="submission" date="2023-09" db="EMBL/GenBank/DDBJ databases">
        <authorList>
            <person name="Rey-Velasco X."/>
        </authorList>
    </citation>
    <scope>NUCLEOTIDE SEQUENCE [LARGE SCALE GENOMIC DNA]</scope>
    <source>
        <strain evidence="3 4">F388</strain>
    </source>
</reference>
<keyword evidence="1" id="KW-0732">Signal</keyword>
<keyword evidence="4" id="KW-1185">Reference proteome</keyword>
<protein>
    <submittedName>
        <fullName evidence="3">VOC family protein</fullName>
    </submittedName>
</protein>
<evidence type="ECO:0000256" key="1">
    <source>
        <dbReference type="SAM" id="SignalP"/>
    </source>
</evidence>
<accession>A0ABU3A809</accession>
<evidence type="ECO:0000313" key="3">
    <source>
        <dbReference type="EMBL" id="MDT0606015.1"/>
    </source>
</evidence>
<sequence length="158" mass="18185">MKKLFITLFISFLSLQGYAQAVKLSDPEAYFSALIVENIENSITWYTNNIGFEILNKKEYPEAGFKQANLKRGNVLIELIELNSAISPKDAIANYNSKTRITGFFKIGFLISDFDKWISHLTTQRVEFHGTIVNQQESHKRMAIIKDPDGNRIQFFEK</sequence>
<evidence type="ECO:0000259" key="2">
    <source>
        <dbReference type="PROSITE" id="PS51819"/>
    </source>
</evidence>
<dbReference type="SUPFAM" id="SSF54593">
    <property type="entry name" value="Glyoxalase/Bleomycin resistance protein/Dihydroxybiphenyl dioxygenase"/>
    <property type="match status" value="1"/>
</dbReference>
<dbReference type="RefSeq" id="WP_311349577.1">
    <property type="nucleotide sequence ID" value="NZ_JAVRHR010000001.1"/>
</dbReference>
<dbReference type="InterPro" id="IPR004360">
    <property type="entry name" value="Glyas_Fos-R_dOase_dom"/>
</dbReference>
<gene>
    <name evidence="3" type="ORF">RM706_03195</name>
</gene>
<organism evidence="3 4">
    <name type="scientific">Croceitalea rosinachiae</name>
    <dbReference type="NCBI Taxonomy" id="3075596"/>
    <lineage>
        <taxon>Bacteria</taxon>
        <taxon>Pseudomonadati</taxon>
        <taxon>Bacteroidota</taxon>
        <taxon>Flavobacteriia</taxon>
        <taxon>Flavobacteriales</taxon>
        <taxon>Flavobacteriaceae</taxon>
        <taxon>Croceitalea</taxon>
    </lineage>
</organism>
<proteinExistence type="predicted"/>
<dbReference type="PROSITE" id="PS51819">
    <property type="entry name" value="VOC"/>
    <property type="match status" value="1"/>
</dbReference>
<dbReference type="InterPro" id="IPR037523">
    <property type="entry name" value="VOC_core"/>
</dbReference>
<dbReference type="Proteomes" id="UP001255246">
    <property type="component" value="Unassembled WGS sequence"/>
</dbReference>
<dbReference type="CDD" id="cd06587">
    <property type="entry name" value="VOC"/>
    <property type="match status" value="1"/>
</dbReference>
<dbReference type="Gene3D" id="3.10.180.10">
    <property type="entry name" value="2,3-Dihydroxybiphenyl 1,2-Dioxygenase, domain 1"/>
    <property type="match status" value="1"/>
</dbReference>
<dbReference type="EMBL" id="JAVRHR010000001">
    <property type="protein sequence ID" value="MDT0606015.1"/>
    <property type="molecule type" value="Genomic_DNA"/>
</dbReference>
<feature type="signal peptide" evidence="1">
    <location>
        <begin position="1"/>
        <end position="19"/>
    </location>
</feature>
<feature type="chain" id="PRO_5047258510" evidence="1">
    <location>
        <begin position="20"/>
        <end position="158"/>
    </location>
</feature>
<dbReference type="Pfam" id="PF00903">
    <property type="entry name" value="Glyoxalase"/>
    <property type="match status" value="1"/>
</dbReference>
<comment type="caution">
    <text evidence="3">The sequence shown here is derived from an EMBL/GenBank/DDBJ whole genome shotgun (WGS) entry which is preliminary data.</text>
</comment>
<dbReference type="InterPro" id="IPR029068">
    <property type="entry name" value="Glyas_Bleomycin-R_OHBP_Dase"/>
</dbReference>
<feature type="domain" description="VOC" evidence="2">
    <location>
        <begin position="27"/>
        <end position="158"/>
    </location>
</feature>